<feature type="compositionally biased region" description="Low complexity" evidence="1">
    <location>
        <begin position="57"/>
        <end position="86"/>
    </location>
</feature>
<reference evidence="2 3" key="1">
    <citation type="journal article" date="2021" name="Elife">
        <title>Chloroplast acquisition without the gene transfer in kleptoplastic sea slugs, Plakobranchus ocellatus.</title>
        <authorList>
            <person name="Maeda T."/>
            <person name="Takahashi S."/>
            <person name="Yoshida T."/>
            <person name="Shimamura S."/>
            <person name="Takaki Y."/>
            <person name="Nagai Y."/>
            <person name="Toyoda A."/>
            <person name="Suzuki Y."/>
            <person name="Arimoto A."/>
            <person name="Ishii H."/>
            <person name="Satoh N."/>
            <person name="Nishiyama T."/>
            <person name="Hasebe M."/>
            <person name="Maruyama T."/>
            <person name="Minagawa J."/>
            <person name="Obokata J."/>
            <person name="Shigenobu S."/>
        </authorList>
    </citation>
    <scope>NUCLEOTIDE SEQUENCE [LARGE SCALE GENOMIC DNA]</scope>
</reference>
<dbReference type="Proteomes" id="UP000762676">
    <property type="component" value="Unassembled WGS sequence"/>
</dbReference>
<proteinExistence type="predicted"/>
<evidence type="ECO:0000313" key="3">
    <source>
        <dbReference type="Proteomes" id="UP000762676"/>
    </source>
</evidence>
<feature type="compositionally biased region" description="Basic and acidic residues" evidence="1">
    <location>
        <begin position="121"/>
        <end position="131"/>
    </location>
</feature>
<feature type="non-terminal residue" evidence="2">
    <location>
        <position position="1"/>
    </location>
</feature>
<feature type="non-terminal residue" evidence="2">
    <location>
        <position position="148"/>
    </location>
</feature>
<feature type="region of interest" description="Disordered" evidence="1">
    <location>
        <begin position="1"/>
        <end position="89"/>
    </location>
</feature>
<comment type="caution">
    <text evidence="2">The sequence shown here is derived from an EMBL/GenBank/DDBJ whole genome shotgun (WGS) entry which is preliminary data.</text>
</comment>
<keyword evidence="3" id="KW-1185">Reference proteome</keyword>
<dbReference type="AlphaFoldDB" id="A0AAV4H164"/>
<sequence>AANIKGTISPETAGSTRNLAIPPHLQGKKAPGNHGDLAQAQNSPSRLSGKSTPTSQGLPSPGKLSKGSSKASRSNLSSSLASPTRSLHSEVEGLELEYDDFIEDDPLSYFDYEETMKLTFRGKERIGKSPVDEEEEDEENAGEQTKIK</sequence>
<feature type="region of interest" description="Disordered" evidence="1">
    <location>
        <begin position="121"/>
        <end position="148"/>
    </location>
</feature>
<dbReference type="EMBL" id="BMAT01005343">
    <property type="protein sequence ID" value="GFR91459.1"/>
    <property type="molecule type" value="Genomic_DNA"/>
</dbReference>
<evidence type="ECO:0000313" key="2">
    <source>
        <dbReference type="EMBL" id="GFR91459.1"/>
    </source>
</evidence>
<name>A0AAV4H164_9GAST</name>
<feature type="compositionally biased region" description="Acidic residues" evidence="1">
    <location>
        <begin position="132"/>
        <end position="141"/>
    </location>
</feature>
<feature type="compositionally biased region" description="Polar residues" evidence="1">
    <location>
        <begin position="9"/>
        <end position="18"/>
    </location>
</feature>
<accession>A0AAV4H164</accession>
<evidence type="ECO:0000256" key="1">
    <source>
        <dbReference type="SAM" id="MobiDB-lite"/>
    </source>
</evidence>
<feature type="compositionally biased region" description="Polar residues" evidence="1">
    <location>
        <begin position="39"/>
        <end position="56"/>
    </location>
</feature>
<gene>
    <name evidence="2" type="ORF">ElyMa_002593400</name>
</gene>
<protein>
    <submittedName>
        <fullName evidence="2">Thrombospondin-1</fullName>
    </submittedName>
</protein>
<organism evidence="2 3">
    <name type="scientific">Elysia marginata</name>
    <dbReference type="NCBI Taxonomy" id="1093978"/>
    <lineage>
        <taxon>Eukaryota</taxon>
        <taxon>Metazoa</taxon>
        <taxon>Spiralia</taxon>
        <taxon>Lophotrochozoa</taxon>
        <taxon>Mollusca</taxon>
        <taxon>Gastropoda</taxon>
        <taxon>Heterobranchia</taxon>
        <taxon>Euthyneura</taxon>
        <taxon>Panpulmonata</taxon>
        <taxon>Sacoglossa</taxon>
        <taxon>Placobranchoidea</taxon>
        <taxon>Plakobranchidae</taxon>
        <taxon>Elysia</taxon>
    </lineage>
</organism>